<keyword evidence="1" id="KW-0175">Coiled coil</keyword>
<dbReference type="Proteomes" id="UP000823561">
    <property type="component" value="Chromosome 5"/>
</dbReference>
<protein>
    <recommendedName>
        <fullName evidence="3">Disabled homolog 2-interacting protein C-terminal domain-containing protein</fullName>
    </recommendedName>
</protein>
<feature type="region of interest" description="Disordered" evidence="2">
    <location>
        <begin position="15"/>
        <end position="202"/>
    </location>
</feature>
<comment type="caution">
    <text evidence="4">The sequence shown here is derived from an EMBL/GenBank/DDBJ whole genome shotgun (WGS) entry which is preliminary data.</text>
</comment>
<gene>
    <name evidence="4" type="ORF">AALO_G00073550</name>
</gene>
<feature type="compositionally biased region" description="Low complexity" evidence="2">
    <location>
        <begin position="91"/>
        <end position="118"/>
    </location>
</feature>
<reference evidence="4" key="1">
    <citation type="submission" date="2020-10" db="EMBL/GenBank/DDBJ databases">
        <title>Chromosome-scale genome assembly of the Allis shad, Alosa alosa.</title>
        <authorList>
            <person name="Margot Z."/>
            <person name="Christophe K."/>
            <person name="Cabau C."/>
            <person name="Louis A."/>
            <person name="Berthelot C."/>
            <person name="Parey E."/>
            <person name="Roest Crollius H."/>
            <person name="Montfort J."/>
            <person name="Robinson-Rechavi M."/>
            <person name="Bucao C."/>
            <person name="Bouchez O."/>
            <person name="Gislard M."/>
            <person name="Lluch J."/>
            <person name="Milhes M."/>
            <person name="Lampietro C."/>
            <person name="Lopez Roques C."/>
            <person name="Donnadieu C."/>
            <person name="Braasch I."/>
            <person name="Desvignes T."/>
            <person name="Postlethwait J."/>
            <person name="Bobe J."/>
            <person name="Guiguen Y."/>
        </authorList>
    </citation>
    <scope>NUCLEOTIDE SEQUENCE</scope>
    <source>
        <strain evidence="4">M-15738</strain>
        <tissue evidence="4">Blood</tissue>
    </source>
</reference>
<feature type="compositionally biased region" description="Low complexity" evidence="2">
    <location>
        <begin position="173"/>
        <end position="182"/>
    </location>
</feature>
<accession>A0AAV6H6D9</accession>
<feature type="compositionally biased region" description="Gly residues" evidence="2">
    <location>
        <begin position="69"/>
        <end position="79"/>
    </location>
</feature>
<feature type="region of interest" description="Disordered" evidence="2">
    <location>
        <begin position="365"/>
        <end position="391"/>
    </location>
</feature>
<evidence type="ECO:0000256" key="2">
    <source>
        <dbReference type="SAM" id="MobiDB-lite"/>
    </source>
</evidence>
<evidence type="ECO:0000313" key="4">
    <source>
        <dbReference type="EMBL" id="KAG5281551.1"/>
    </source>
</evidence>
<dbReference type="EMBL" id="JADWDJ010000005">
    <property type="protein sequence ID" value="KAG5281551.1"/>
    <property type="molecule type" value="Genomic_DNA"/>
</dbReference>
<dbReference type="InterPro" id="IPR021887">
    <property type="entry name" value="DAB2P_C"/>
</dbReference>
<sequence length="391" mass="42876">MRTLSFQNPVYQMAAGLPVSPRGGQADSGSEGHSSVSSQGNPDDTPNNAPKHGFLPDDTPNAPKHGFLPPGGGVSGGEEFGARRSGSSALSVAAVPRRQQQQQQQQGAVGPVPGSVPRQNSAGPQRRIDQPPPVTVTRGRTPPTVLASAPYPRPSSGSMMSSSSPDWPMKQNSGSSASSRRGGQPEQQRALHKQAPSPVNPNALDRTAAWLLNMNVQYLDQDGADGDFKSKDELTQTEKYQQEVALLQERLRASALKLEEYELRLANQDEQTHKMLLEYQSRLEDTEDRLRRQQDDKELQMKSIITRLMSVEEELKKDHSDMQAIVDSKQKVIEAQEKRIASLDAANARLMSALTQLKERYSMQTRNGISPTNPSKLQITENGEFRNSSNC</sequence>
<organism evidence="4 5">
    <name type="scientific">Alosa alosa</name>
    <name type="common">allis shad</name>
    <dbReference type="NCBI Taxonomy" id="278164"/>
    <lineage>
        <taxon>Eukaryota</taxon>
        <taxon>Metazoa</taxon>
        <taxon>Chordata</taxon>
        <taxon>Craniata</taxon>
        <taxon>Vertebrata</taxon>
        <taxon>Euteleostomi</taxon>
        <taxon>Actinopterygii</taxon>
        <taxon>Neopterygii</taxon>
        <taxon>Teleostei</taxon>
        <taxon>Clupei</taxon>
        <taxon>Clupeiformes</taxon>
        <taxon>Clupeoidei</taxon>
        <taxon>Clupeidae</taxon>
        <taxon>Alosa</taxon>
    </lineage>
</organism>
<name>A0AAV6H6D9_9TELE</name>
<evidence type="ECO:0000256" key="1">
    <source>
        <dbReference type="SAM" id="Coils"/>
    </source>
</evidence>
<dbReference type="PANTHER" id="PTHR10194:SF26">
    <property type="entry name" value="DISABLED HOMOLOG 2-INTERACTING PROTEIN"/>
    <property type="match status" value="1"/>
</dbReference>
<evidence type="ECO:0000259" key="3">
    <source>
        <dbReference type="Pfam" id="PF12004"/>
    </source>
</evidence>
<proteinExistence type="predicted"/>
<dbReference type="InterPro" id="IPR039360">
    <property type="entry name" value="Ras_GTPase"/>
</dbReference>
<keyword evidence="5" id="KW-1185">Reference proteome</keyword>
<dbReference type="PANTHER" id="PTHR10194">
    <property type="entry name" value="RAS GTPASE-ACTIVATING PROTEINS"/>
    <property type="match status" value="1"/>
</dbReference>
<feature type="compositionally biased region" description="Low complexity" evidence="2">
    <location>
        <begin position="155"/>
        <end position="164"/>
    </location>
</feature>
<feature type="coiled-coil region" evidence="1">
    <location>
        <begin position="244"/>
        <end position="303"/>
    </location>
</feature>
<feature type="domain" description="Disabled homolog 2-interacting protein C-terminal" evidence="3">
    <location>
        <begin position="2"/>
        <end position="361"/>
    </location>
</feature>
<feature type="coiled-coil region" evidence="1">
    <location>
        <begin position="333"/>
        <end position="360"/>
    </location>
</feature>
<dbReference type="AlphaFoldDB" id="A0AAV6H6D9"/>
<feature type="compositionally biased region" description="Low complexity" evidence="2">
    <location>
        <begin position="135"/>
        <end position="145"/>
    </location>
</feature>
<evidence type="ECO:0000313" key="5">
    <source>
        <dbReference type="Proteomes" id="UP000823561"/>
    </source>
</evidence>
<dbReference type="Pfam" id="PF12004">
    <property type="entry name" value="DAB2P_C"/>
    <property type="match status" value="1"/>
</dbReference>
<feature type="compositionally biased region" description="Low complexity" evidence="2">
    <location>
        <begin position="28"/>
        <end position="40"/>
    </location>
</feature>